<organism evidence="1 2">
    <name type="scientific">Pseudomaricurvus hydrocarbonicus</name>
    <dbReference type="NCBI Taxonomy" id="1470433"/>
    <lineage>
        <taxon>Bacteria</taxon>
        <taxon>Pseudomonadati</taxon>
        <taxon>Pseudomonadota</taxon>
        <taxon>Gammaproteobacteria</taxon>
        <taxon>Cellvibrionales</taxon>
        <taxon>Cellvibrionaceae</taxon>
        <taxon>Pseudomaricurvus</taxon>
    </lineage>
</organism>
<dbReference type="AlphaFoldDB" id="A0A9E5JTK4"/>
<sequence>MKTDYLQPPRSALKHPLVRNLAWCIFSPPLVDVRHIQSATISSSHTRSDETLPLSAAPDNGMTPQDCAWLESLDESPEPLEQWMKQCPSSRLGFQFEYYWQFWWQRRSPHLEHRFNIQLHQNGKTLGEVDAVSWNPNTGELVHSELAVKFYLGIESDKLPREKRADSRYSWVGPQAIDRLDLKWHQLVDKQLQRLHPAAKSTDRICSAAITLPAHWQVEKLTTQLIMRGRLFYPARGMPGKELPAYLHPLHLRGRWLKLQELTSMPPTYWVLLARHQWLSPQAVPLSNKSDAISTGALHDLLTTHFASHQQPVQVIRLAPSANHWREQERLFVVPNQWPSIT</sequence>
<dbReference type="InterPro" id="IPR015003">
    <property type="entry name" value="DUF1853"/>
</dbReference>
<comment type="caution">
    <text evidence="1">The sequence shown here is derived from an EMBL/GenBank/DDBJ whole genome shotgun (WGS) entry which is preliminary data.</text>
</comment>
<dbReference type="Pfam" id="PF08907">
    <property type="entry name" value="DUF1853"/>
    <property type="match status" value="1"/>
</dbReference>
<evidence type="ECO:0000313" key="1">
    <source>
        <dbReference type="EMBL" id="NHO65323.1"/>
    </source>
</evidence>
<gene>
    <name evidence="1" type="ORF">G8770_07190</name>
</gene>
<protein>
    <submittedName>
        <fullName evidence="1">DUF1853 family protein</fullName>
    </submittedName>
</protein>
<accession>A0A9E5JTK4</accession>
<evidence type="ECO:0000313" key="2">
    <source>
        <dbReference type="Proteomes" id="UP000787472"/>
    </source>
</evidence>
<dbReference type="EMBL" id="JAAONZ010000004">
    <property type="protein sequence ID" value="NHO65323.1"/>
    <property type="molecule type" value="Genomic_DNA"/>
</dbReference>
<dbReference type="RefSeq" id="WP_167184019.1">
    <property type="nucleotide sequence ID" value="NZ_JAAONZ010000004.1"/>
</dbReference>
<dbReference type="Proteomes" id="UP000787472">
    <property type="component" value="Unassembled WGS sequence"/>
</dbReference>
<proteinExistence type="predicted"/>
<reference evidence="1" key="1">
    <citation type="submission" date="2020-03" db="EMBL/GenBank/DDBJ databases">
        <authorList>
            <person name="Guo F."/>
        </authorList>
    </citation>
    <scope>NUCLEOTIDE SEQUENCE</scope>
    <source>
        <strain evidence="1">JCM 30134</strain>
    </source>
</reference>
<keyword evidence="2" id="KW-1185">Reference proteome</keyword>
<name>A0A9E5JTK4_9GAMM</name>